<protein>
    <submittedName>
        <fullName evidence="2">Uncharacterized protein</fullName>
    </submittedName>
</protein>
<dbReference type="Proteomes" id="UP000595692">
    <property type="component" value="Segment"/>
</dbReference>
<accession>A0A7T8IWP2</accession>
<keyword evidence="3" id="KW-1185">Reference proteome</keyword>
<feature type="region of interest" description="Disordered" evidence="1">
    <location>
        <begin position="19"/>
        <end position="56"/>
    </location>
</feature>
<proteinExistence type="predicted"/>
<dbReference type="EMBL" id="MW286266">
    <property type="protein sequence ID" value="QQO90799.1"/>
    <property type="molecule type" value="Genomic_DNA"/>
</dbReference>
<sequence length="126" mass="13190">MGFFKKIKKVVAKFDLGHQVGKGMGLPDPSGDALYGSDKKLSPAEAAQKAQADAQKQAAEQAALARQQAEQQAQQMALMQANFQTDLRGENLNTVIAGGTADMASAEADPKKRLKSSGLSTTLGLG</sequence>
<feature type="region of interest" description="Disordered" evidence="1">
    <location>
        <begin position="102"/>
        <end position="126"/>
    </location>
</feature>
<feature type="compositionally biased region" description="Low complexity" evidence="1">
    <location>
        <begin position="116"/>
        <end position="126"/>
    </location>
</feature>
<reference evidence="2 3" key="1">
    <citation type="submission" date="2020-11" db="EMBL/GenBank/DDBJ databases">
        <authorList>
            <person name="Joergensen J.B."/>
            <person name="Djurhuus A.M."/>
            <person name="Carstens A.B."/>
            <person name="Kot W."/>
            <person name="Neve H."/>
            <person name="Morris C.E."/>
            <person name="Hansen L.H."/>
        </authorList>
    </citation>
    <scope>NUCLEOTIDE SEQUENCE [LARGE SCALE GENOMIC DNA]</scope>
</reference>
<name>A0A7T8IWP2_9CAUD</name>
<evidence type="ECO:0000313" key="2">
    <source>
        <dbReference type="EMBL" id="QQO90799.1"/>
    </source>
</evidence>
<evidence type="ECO:0000313" key="3">
    <source>
        <dbReference type="Proteomes" id="UP000595692"/>
    </source>
</evidence>
<feature type="compositionally biased region" description="Low complexity" evidence="1">
    <location>
        <begin position="44"/>
        <end position="56"/>
    </location>
</feature>
<organism evidence="2 3">
    <name type="scientific">Pseudomonas phage Bertil</name>
    <dbReference type="NCBI Taxonomy" id="2801385"/>
    <lineage>
        <taxon>Viruses</taxon>
        <taxon>Duplodnaviria</taxon>
        <taxon>Heunggongvirae</taxon>
        <taxon>Uroviricota</taxon>
        <taxon>Caudoviricetes</taxon>
        <taxon>Autographivirales</taxon>
        <taxon>Autoscriptoviridae</taxon>
        <taxon>Bertilvirus</taxon>
        <taxon>Bertilvirus bertil</taxon>
    </lineage>
</organism>
<evidence type="ECO:0000256" key="1">
    <source>
        <dbReference type="SAM" id="MobiDB-lite"/>
    </source>
</evidence>